<accession>A0A9Q0Y0Z3</accession>
<dbReference type="EMBL" id="JAPFRF010000004">
    <property type="protein sequence ID" value="KAJ7335901.1"/>
    <property type="molecule type" value="Genomic_DNA"/>
</dbReference>
<organism evidence="1 2">
    <name type="scientific">Phrynocephalus forsythii</name>
    <dbReference type="NCBI Taxonomy" id="171643"/>
    <lineage>
        <taxon>Eukaryota</taxon>
        <taxon>Metazoa</taxon>
        <taxon>Chordata</taxon>
        <taxon>Craniata</taxon>
        <taxon>Vertebrata</taxon>
        <taxon>Euteleostomi</taxon>
        <taxon>Lepidosauria</taxon>
        <taxon>Squamata</taxon>
        <taxon>Bifurcata</taxon>
        <taxon>Unidentata</taxon>
        <taxon>Episquamata</taxon>
        <taxon>Toxicofera</taxon>
        <taxon>Iguania</taxon>
        <taxon>Acrodonta</taxon>
        <taxon>Agamidae</taxon>
        <taxon>Agaminae</taxon>
        <taxon>Phrynocephalus</taxon>
    </lineage>
</organism>
<name>A0A9Q0Y0Z3_9SAUR</name>
<evidence type="ECO:0000313" key="2">
    <source>
        <dbReference type="Proteomes" id="UP001142489"/>
    </source>
</evidence>
<proteinExistence type="predicted"/>
<dbReference type="PANTHER" id="PTHR45913:SF22">
    <property type="entry name" value="SCAN BOX DOMAIN-CONTAINING PROTEIN"/>
    <property type="match status" value="1"/>
</dbReference>
<dbReference type="PANTHER" id="PTHR45913">
    <property type="entry name" value="EPM2A-INTERACTING PROTEIN 1"/>
    <property type="match status" value="1"/>
</dbReference>
<keyword evidence="2" id="KW-1185">Reference proteome</keyword>
<sequence>MGHIVLNNDALKPSKLENHLRKCHPDKTDKDWTYFKTLKEKLQKRTTQDSMFASTSKRDYDGLWASYSISQQIAKSGKPHTIGEELILLAAEEVLKTVLHKPAYDIVKRIFHQLLHTETVLEFLDAKDPILKENLIKQKPDIAYLTDLFAKFNEVNLQLQGDRLNLIKAKSIIAAFLVRINVMKQNIGWREFSQFSNLSLTNVQDGDILVYVQHLSALHTDFKTRFEDVLTMEIPQWIINPY</sequence>
<evidence type="ECO:0000313" key="1">
    <source>
        <dbReference type="EMBL" id="KAJ7335901.1"/>
    </source>
</evidence>
<dbReference type="Proteomes" id="UP001142489">
    <property type="component" value="Unassembled WGS sequence"/>
</dbReference>
<dbReference type="OrthoDB" id="10060419at2759"/>
<feature type="non-terminal residue" evidence="1">
    <location>
        <position position="242"/>
    </location>
</feature>
<gene>
    <name evidence="1" type="ORF">JRQ81_013842</name>
</gene>
<reference evidence="1" key="1">
    <citation type="journal article" date="2023" name="DNA Res.">
        <title>Chromosome-level genome assembly of Phrynocephalus forsythii using third-generation DNA sequencing and Hi-C analysis.</title>
        <authorList>
            <person name="Qi Y."/>
            <person name="Zhao W."/>
            <person name="Zhao Y."/>
            <person name="Niu C."/>
            <person name="Cao S."/>
            <person name="Zhang Y."/>
        </authorList>
    </citation>
    <scope>NUCLEOTIDE SEQUENCE</scope>
    <source>
        <tissue evidence="1">Muscle</tissue>
    </source>
</reference>
<comment type="caution">
    <text evidence="1">The sequence shown here is derived from an EMBL/GenBank/DDBJ whole genome shotgun (WGS) entry which is preliminary data.</text>
</comment>
<protein>
    <submittedName>
        <fullName evidence="1">Uncharacterized protein</fullName>
    </submittedName>
</protein>
<dbReference type="AlphaFoldDB" id="A0A9Q0Y0Z3"/>